<dbReference type="AlphaFoldDB" id="A0A4C1YXI6"/>
<sequence length="194" mass="21913">MKHNGRRLFITNFQNSSAVNLSDEFRDGRPSTAVNNKNIDAVRRVIETERHVTYHEMASVALEHYRTVDSNWYTTVYLPEVIDELRKNNHKSEHAPKSSTRLGIRTIKAGATLVPDDDVTFFDTARPPAPCRDVIGARTNEKKIKFESLLCLCNLNGTAEKKEEKESRGTKEDKETGNREKRPPSAGVVPSSTE</sequence>
<organism evidence="2 3">
    <name type="scientific">Eumeta variegata</name>
    <name type="common">Bagworm moth</name>
    <name type="synonym">Eumeta japonica</name>
    <dbReference type="NCBI Taxonomy" id="151549"/>
    <lineage>
        <taxon>Eukaryota</taxon>
        <taxon>Metazoa</taxon>
        <taxon>Ecdysozoa</taxon>
        <taxon>Arthropoda</taxon>
        <taxon>Hexapoda</taxon>
        <taxon>Insecta</taxon>
        <taxon>Pterygota</taxon>
        <taxon>Neoptera</taxon>
        <taxon>Endopterygota</taxon>
        <taxon>Lepidoptera</taxon>
        <taxon>Glossata</taxon>
        <taxon>Ditrysia</taxon>
        <taxon>Tineoidea</taxon>
        <taxon>Psychidae</taxon>
        <taxon>Oiketicinae</taxon>
        <taxon>Eumeta</taxon>
    </lineage>
</organism>
<comment type="caution">
    <text evidence="2">The sequence shown here is derived from an EMBL/GenBank/DDBJ whole genome shotgun (WGS) entry which is preliminary data.</text>
</comment>
<proteinExistence type="predicted"/>
<name>A0A4C1YXI6_EUMVA</name>
<dbReference type="OrthoDB" id="10017160at2759"/>
<evidence type="ECO:0000313" key="2">
    <source>
        <dbReference type="EMBL" id="GBP79117.1"/>
    </source>
</evidence>
<reference evidence="2 3" key="1">
    <citation type="journal article" date="2019" name="Commun. Biol.">
        <title>The bagworm genome reveals a unique fibroin gene that provides high tensile strength.</title>
        <authorList>
            <person name="Kono N."/>
            <person name="Nakamura H."/>
            <person name="Ohtoshi R."/>
            <person name="Tomita M."/>
            <person name="Numata K."/>
            <person name="Arakawa K."/>
        </authorList>
    </citation>
    <scope>NUCLEOTIDE SEQUENCE [LARGE SCALE GENOMIC DNA]</scope>
</reference>
<dbReference type="Proteomes" id="UP000299102">
    <property type="component" value="Unassembled WGS sequence"/>
</dbReference>
<keyword evidence="3" id="KW-1185">Reference proteome</keyword>
<evidence type="ECO:0000256" key="1">
    <source>
        <dbReference type="SAM" id="MobiDB-lite"/>
    </source>
</evidence>
<dbReference type="EMBL" id="BGZK01001401">
    <property type="protein sequence ID" value="GBP79117.1"/>
    <property type="molecule type" value="Genomic_DNA"/>
</dbReference>
<accession>A0A4C1YXI6</accession>
<feature type="compositionally biased region" description="Basic and acidic residues" evidence="1">
    <location>
        <begin position="160"/>
        <end position="183"/>
    </location>
</feature>
<protein>
    <submittedName>
        <fullName evidence="2">Uncharacterized protein</fullName>
    </submittedName>
</protein>
<evidence type="ECO:0000313" key="3">
    <source>
        <dbReference type="Proteomes" id="UP000299102"/>
    </source>
</evidence>
<gene>
    <name evidence="2" type="ORF">EVAR_54477_1</name>
</gene>
<feature type="region of interest" description="Disordered" evidence="1">
    <location>
        <begin position="160"/>
        <end position="194"/>
    </location>
</feature>